<comment type="pathway">
    <text evidence="2">Amino-acid biosynthesis; L-valine biosynthesis; L-valine from pyruvate: step 1/4.</text>
</comment>
<dbReference type="GO" id="GO:0000287">
    <property type="term" value="F:magnesium ion binding"/>
    <property type="evidence" value="ECO:0007669"/>
    <property type="project" value="InterPro"/>
</dbReference>
<evidence type="ECO:0000256" key="9">
    <source>
        <dbReference type="ARBA" id="ARBA00023304"/>
    </source>
</evidence>
<dbReference type="Gene3D" id="3.40.50.970">
    <property type="match status" value="2"/>
</dbReference>
<dbReference type="PROSITE" id="PS00187">
    <property type="entry name" value="TPP_ENZYMES"/>
    <property type="match status" value="1"/>
</dbReference>
<dbReference type="InterPro" id="IPR014710">
    <property type="entry name" value="RmlC-like_jellyroll"/>
</dbReference>
<comment type="pathway">
    <text evidence="1">Amino-acid biosynthesis; L-isoleucine biosynthesis; L-isoleucine from 2-oxobutanoate: step 1/4.</text>
</comment>
<gene>
    <name evidence="16" type="primary">ilvB2</name>
    <name evidence="16" type="ORF">LAUMK42_04849</name>
</gene>
<feature type="domain" description="Thiamine pyrophosphate enzyme central" evidence="13">
    <location>
        <begin position="319"/>
        <end position="456"/>
    </location>
</feature>
<evidence type="ECO:0000313" key="17">
    <source>
        <dbReference type="Proteomes" id="UP000279331"/>
    </source>
</evidence>
<dbReference type="SUPFAM" id="SSF52518">
    <property type="entry name" value="Thiamin diphosphate-binding fold (THDP-binding)"/>
    <property type="match status" value="2"/>
</dbReference>
<keyword evidence="7" id="KW-0274">FAD</keyword>
<evidence type="ECO:0000259" key="15">
    <source>
        <dbReference type="Pfam" id="PF02776"/>
    </source>
</evidence>
<dbReference type="Gene3D" id="2.60.120.10">
    <property type="entry name" value="Jelly Rolls"/>
    <property type="match status" value="1"/>
</dbReference>
<dbReference type="GO" id="GO:0003984">
    <property type="term" value="F:acetolactate synthase activity"/>
    <property type="evidence" value="ECO:0007669"/>
    <property type="project" value="UniProtKB-EC"/>
</dbReference>
<keyword evidence="6" id="KW-0285">Flavoprotein</keyword>
<dbReference type="PANTHER" id="PTHR18968:SF167">
    <property type="entry name" value="ACETOLACTATE SYNTHASE LARGE SUBUNIT ILVB2-RELATED"/>
    <property type="match status" value="1"/>
</dbReference>
<dbReference type="InterPro" id="IPR045229">
    <property type="entry name" value="TPP_enz"/>
</dbReference>
<dbReference type="GO" id="GO:0005948">
    <property type="term" value="C:acetolactate synthase complex"/>
    <property type="evidence" value="ECO:0007669"/>
    <property type="project" value="TreeGrafter"/>
</dbReference>
<keyword evidence="9" id="KW-0100">Branched-chain amino acid biosynthesis</keyword>
<proteinExistence type="inferred from homology"/>
<evidence type="ECO:0000256" key="10">
    <source>
        <dbReference type="ARBA" id="ARBA00048670"/>
    </source>
</evidence>
<dbReference type="PANTHER" id="PTHR18968">
    <property type="entry name" value="THIAMINE PYROPHOSPHATE ENZYMES"/>
    <property type="match status" value="1"/>
</dbReference>
<dbReference type="SUPFAM" id="SSF52467">
    <property type="entry name" value="DHS-like NAD/FAD-binding domain"/>
    <property type="match status" value="1"/>
</dbReference>
<dbReference type="InterPro" id="IPR000399">
    <property type="entry name" value="TPP-bd_CS"/>
</dbReference>
<evidence type="ECO:0000256" key="12">
    <source>
        <dbReference type="SAM" id="MobiDB-lite"/>
    </source>
</evidence>
<evidence type="ECO:0000313" key="16">
    <source>
        <dbReference type="EMBL" id="VAZ86006.1"/>
    </source>
</evidence>
<keyword evidence="16" id="KW-0808">Transferase</keyword>
<dbReference type="CDD" id="cd07035">
    <property type="entry name" value="TPP_PYR_POX_like"/>
    <property type="match status" value="1"/>
</dbReference>
<keyword evidence="5" id="KW-0028">Amino-acid biosynthesis</keyword>
<feature type="region of interest" description="Disordered" evidence="12">
    <location>
        <begin position="80"/>
        <end position="102"/>
    </location>
</feature>
<dbReference type="EC" id="2.2.1.6" evidence="4"/>
<evidence type="ECO:0000256" key="3">
    <source>
        <dbReference type="ARBA" id="ARBA00007812"/>
    </source>
</evidence>
<dbReference type="GO" id="GO:0030976">
    <property type="term" value="F:thiamine pyrophosphate binding"/>
    <property type="evidence" value="ECO:0007669"/>
    <property type="project" value="InterPro"/>
</dbReference>
<dbReference type="InterPro" id="IPR012001">
    <property type="entry name" value="Thiamin_PyroP_enz_TPP-bd_dom"/>
</dbReference>
<name>A0AB38UZB8_9MYCO</name>
<dbReference type="GO" id="GO:0009097">
    <property type="term" value="P:isoleucine biosynthetic process"/>
    <property type="evidence" value="ECO:0007669"/>
    <property type="project" value="TreeGrafter"/>
</dbReference>
<comment type="catalytic activity">
    <reaction evidence="10">
        <text>2 pyruvate + H(+) = (2S)-2-acetolactate + CO2</text>
        <dbReference type="Rhea" id="RHEA:25249"/>
        <dbReference type="ChEBI" id="CHEBI:15361"/>
        <dbReference type="ChEBI" id="CHEBI:15378"/>
        <dbReference type="ChEBI" id="CHEBI:16526"/>
        <dbReference type="ChEBI" id="CHEBI:58476"/>
        <dbReference type="EC" id="2.2.1.6"/>
    </reaction>
</comment>
<evidence type="ECO:0000256" key="6">
    <source>
        <dbReference type="ARBA" id="ARBA00022630"/>
    </source>
</evidence>
<dbReference type="Pfam" id="PF02775">
    <property type="entry name" value="TPP_enzyme_C"/>
    <property type="match status" value="1"/>
</dbReference>
<feature type="domain" description="Thiamine pyrophosphate enzyme N-terminal TPP-binding" evidence="15">
    <location>
        <begin position="123"/>
        <end position="233"/>
    </location>
</feature>
<sequence>MFVSNVRDAQPFVAADHSEVRLLVDRLNVGIASVSLAHATVAAGSETVWHRLENTDEIYFVLSGSGLVFVGSETRAVGSGDTVPVRGAAEDPQSRSRPAGVPVCLRSGLRPRMRHASGPAVTTVGDHLVNRMREAGIAVLCGLPTSRLDSLLVRVARDGDFKIVLTRHEGGAGYLADGYARASGRPAAVFAAGPGATNVVTAVANASVNQVPMLVLTGEVSVPEFGMHSQQDTSEDGLGLGAVFRRLCRSSVSIESVANARSKIDRAFRALASIPSGPVHIGLPRDLVNEVLPVDPVGMGATGRAAAALLTSSGTEIADAVIDRLQRSVAPMLLLGNGCRGDGIGAGILAFCEKAGLPFATTPNGRGVVAETHPLSLGVLGLFGDGRAEDHLFGTPCDLLIAVGVSFDGLVTRSFSPRWSGLRAEVIHVDPDPAAFGRFVATSLGVTATARGFVASLSARPVRSSRPVTVPARVSLPVPPTRGDAIHPLAVMRELDALLASNSTLCTDSGTCIYWAFRGIPVRAPGAFFATVDFAPMGCGVAGAIGMALARPGERVVCIAGDGAFLMHGTEVSTAVAQRLPVTWVVLNDGRLSATTAVIRGRMDPSPLASTGVNDLAAMANALGAQGIRVDNAADLRAGLEKALVATGPCVVDIAIDPELNTPEIGVGK</sequence>
<accession>A0AB38UZB8</accession>
<dbReference type="InterPro" id="IPR029061">
    <property type="entry name" value="THDP-binding"/>
</dbReference>
<dbReference type="AlphaFoldDB" id="A0AB38UZB8"/>
<dbReference type="CDD" id="cd00568">
    <property type="entry name" value="TPP_enzymes"/>
    <property type="match status" value="1"/>
</dbReference>
<dbReference type="InterPro" id="IPR011766">
    <property type="entry name" value="TPP_enzyme_TPP-bd"/>
</dbReference>
<protein>
    <recommendedName>
        <fullName evidence="4">acetolactate synthase</fullName>
        <ecNumber evidence="4">2.2.1.6</ecNumber>
    </recommendedName>
</protein>
<dbReference type="EMBL" id="UPHL01000139">
    <property type="protein sequence ID" value="VAZ86006.1"/>
    <property type="molecule type" value="Genomic_DNA"/>
</dbReference>
<evidence type="ECO:0000256" key="5">
    <source>
        <dbReference type="ARBA" id="ARBA00022605"/>
    </source>
</evidence>
<comment type="caution">
    <text evidence="16">The sequence shown here is derived from an EMBL/GenBank/DDBJ whole genome shotgun (WGS) entry which is preliminary data.</text>
</comment>
<evidence type="ECO:0000256" key="8">
    <source>
        <dbReference type="ARBA" id="ARBA00023052"/>
    </source>
</evidence>
<evidence type="ECO:0000256" key="1">
    <source>
        <dbReference type="ARBA" id="ARBA00004974"/>
    </source>
</evidence>
<dbReference type="Pfam" id="PF00205">
    <property type="entry name" value="TPP_enzyme_M"/>
    <property type="match status" value="1"/>
</dbReference>
<dbReference type="Gene3D" id="3.40.50.1220">
    <property type="entry name" value="TPP-binding domain"/>
    <property type="match status" value="1"/>
</dbReference>
<dbReference type="Pfam" id="PF02776">
    <property type="entry name" value="TPP_enzyme_N"/>
    <property type="match status" value="1"/>
</dbReference>
<evidence type="ECO:0000256" key="7">
    <source>
        <dbReference type="ARBA" id="ARBA00022827"/>
    </source>
</evidence>
<dbReference type="SUPFAM" id="SSF51182">
    <property type="entry name" value="RmlC-like cupins"/>
    <property type="match status" value="1"/>
</dbReference>
<dbReference type="InterPro" id="IPR012000">
    <property type="entry name" value="Thiamin_PyroP_enz_cen_dom"/>
</dbReference>
<evidence type="ECO:0000259" key="13">
    <source>
        <dbReference type="Pfam" id="PF00205"/>
    </source>
</evidence>
<organism evidence="16 17">
    <name type="scientific">Mycobacterium persicum</name>
    <dbReference type="NCBI Taxonomy" id="1487726"/>
    <lineage>
        <taxon>Bacteria</taxon>
        <taxon>Bacillati</taxon>
        <taxon>Actinomycetota</taxon>
        <taxon>Actinomycetes</taxon>
        <taxon>Mycobacteriales</taxon>
        <taxon>Mycobacteriaceae</taxon>
        <taxon>Mycobacterium</taxon>
    </lineage>
</organism>
<evidence type="ECO:0000259" key="14">
    <source>
        <dbReference type="Pfam" id="PF02775"/>
    </source>
</evidence>
<evidence type="ECO:0000256" key="4">
    <source>
        <dbReference type="ARBA" id="ARBA00013145"/>
    </source>
</evidence>
<keyword evidence="8 11" id="KW-0786">Thiamine pyrophosphate</keyword>
<dbReference type="InterPro" id="IPR011051">
    <property type="entry name" value="RmlC_Cupin_sf"/>
</dbReference>
<dbReference type="GO" id="GO:0009099">
    <property type="term" value="P:L-valine biosynthetic process"/>
    <property type="evidence" value="ECO:0007669"/>
    <property type="project" value="TreeGrafter"/>
</dbReference>
<feature type="domain" description="Thiamine pyrophosphate enzyme TPP-binding" evidence="14">
    <location>
        <begin position="508"/>
        <end position="654"/>
    </location>
</feature>
<dbReference type="InterPro" id="IPR029035">
    <property type="entry name" value="DHS-like_NAD/FAD-binding_dom"/>
</dbReference>
<dbReference type="GO" id="GO:0050660">
    <property type="term" value="F:flavin adenine dinucleotide binding"/>
    <property type="evidence" value="ECO:0007669"/>
    <property type="project" value="TreeGrafter"/>
</dbReference>
<reference evidence="16 17" key="1">
    <citation type="submission" date="2018-09" db="EMBL/GenBank/DDBJ databases">
        <authorList>
            <person name="Tagini F."/>
        </authorList>
    </citation>
    <scope>NUCLEOTIDE SEQUENCE [LARGE SCALE GENOMIC DNA]</scope>
    <source>
        <strain evidence="16 17">MK42</strain>
    </source>
</reference>
<evidence type="ECO:0000256" key="2">
    <source>
        <dbReference type="ARBA" id="ARBA00005025"/>
    </source>
</evidence>
<dbReference type="Proteomes" id="UP000279331">
    <property type="component" value="Unassembled WGS sequence"/>
</dbReference>
<comment type="similarity">
    <text evidence="3 11">Belongs to the TPP enzyme family.</text>
</comment>
<evidence type="ECO:0000256" key="11">
    <source>
        <dbReference type="RuleBase" id="RU362132"/>
    </source>
</evidence>
<dbReference type="FunFam" id="3.40.50.970:FF:000007">
    <property type="entry name" value="Acetolactate synthase"/>
    <property type="match status" value="1"/>
</dbReference>